<dbReference type="EC" id="2.7.13.3" evidence="3"/>
<gene>
    <name evidence="14" type="ORF">MED297_08046</name>
</gene>
<evidence type="ECO:0000313" key="14">
    <source>
        <dbReference type="EMBL" id="EAR10024.1"/>
    </source>
</evidence>
<dbReference type="InterPro" id="IPR009050">
    <property type="entry name" value="Globin-like_sf"/>
</dbReference>
<evidence type="ECO:0000259" key="12">
    <source>
        <dbReference type="PROSITE" id="PS50110"/>
    </source>
</evidence>
<proteinExistence type="predicted"/>
<dbReference type="GO" id="GO:0019825">
    <property type="term" value="F:oxygen binding"/>
    <property type="evidence" value="ECO:0007669"/>
    <property type="project" value="InterPro"/>
</dbReference>
<dbReference type="Pfam" id="PF11563">
    <property type="entry name" value="Protoglobin"/>
    <property type="match status" value="1"/>
</dbReference>
<dbReference type="GO" id="GO:0020037">
    <property type="term" value="F:heme binding"/>
    <property type="evidence" value="ECO:0007669"/>
    <property type="project" value="InterPro"/>
</dbReference>
<keyword evidence="9" id="KW-0175">Coiled coil</keyword>
<feature type="region of interest" description="Disordered" evidence="10">
    <location>
        <begin position="940"/>
        <end position="962"/>
    </location>
</feature>
<evidence type="ECO:0000256" key="1">
    <source>
        <dbReference type="ARBA" id="ARBA00000085"/>
    </source>
</evidence>
<dbReference type="SUPFAM" id="SSF55781">
    <property type="entry name" value="GAF domain-like"/>
    <property type="match status" value="1"/>
</dbReference>
<dbReference type="Pfam" id="PF00512">
    <property type="entry name" value="HisKA"/>
    <property type="match status" value="1"/>
</dbReference>
<dbReference type="SUPFAM" id="SSF55874">
    <property type="entry name" value="ATPase domain of HSP90 chaperone/DNA topoisomerase II/histidine kinase"/>
    <property type="match status" value="1"/>
</dbReference>
<keyword evidence="6 14" id="KW-0418">Kinase</keyword>
<dbReference type="Gene3D" id="3.30.565.10">
    <property type="entry name" value="Histidine kinase-like ATPase, C-terminal domain"/>
    <property type="match status" value="1"/>
</dbReference>
<dbReference type="InterPro" id="IPR044398">
    <property type="entry name" value="Globin-sensor_dom"/>
</dbReference>
<evidence type="ECO:0000256" key="10">
    <source>
        <dbReference type="SAM" id="MobiDB-lite"/>
    </source>
</evidence>
<dbReference type="SMART" id="SM00448">
    <property type="entry name" value="REC"/>
    <property type="match status" value="2"/>
</dbReference>
<feature type="coiled-coil region" evidence="9">
    <location>
        <begin position="463"/>
        <end position="546"/>
    </location>
</feature>
<dbReference type="InterPro" id="IPR029016">
    <property type="entry name" value="GAF-like_dom_sf"/>
</dbReference>
<protein>
    <recommendedName>
        <fullName evidence="3">histidine kinase</fullName>
        <ecNumber evidence="3">2.7.13.3</ecNumber>
    </recommendedName>
</protein>
<feature type="domain" description="HAMP" evidence="13">
    <location>
        <begin position="244"/>
        <end position="294"/>
    </location>
</feature>
<evidence type="ECO:0000256" key="3">
    <source>
        <dbReference type="ARBA" id="ARBA00012438"/>
    </source>
</evidence>
<keyword evidence="5" id="KW-0808">Transferase</keyword>
<dbReference type="PROSITE" id="PS50109">
    <property type="entry name" value="HIS_KIN"/>
    <property type="match status" value="1"/>
</dbReference>
<dbReference type="InterPro" id="IPR005467">
    <property type="entry name" value="His_kinase_dom"/>
</dbReference>
<dbReference type="PRINTS" id="PR00344">
    <property type="entry name" value="BCTRLSENSOR"/>
</dbReference>
<keyword evidence="15" id="KW-1185">Reference proteome</keyword>
<dbReference type="EMBL" id="AAOE01000006">
    <property type="protein sequence ID" value="EAR10024.1"/>
    <property type="molecule type" value="Genomic_DNA"/>
</dbReference>
<dbReference type="SUPFAM" id="SSF52172">
    <property type="entry name" value="CheY-like"/>
    <property type="match status" value="2"/>
</dbReference>
<dbReference type="CDD" id="cd06225">
    <property type="entry name" value="HAMP"/>
    <property type="match status" value="2"/>
</dbReference>
<dbReference type="CDD" id="cd00082">
    <property type="entry name" value="HisKA"/>
    <property type="match status" value="1"/>
</dbReference>
<dbReference type="Gene3D" id="3.30.450.40">
    <property type="match status" value="1"/>
</dbReference>
<dbReference type="Pfam" id="PF00072">
    <property type="entry name" value="Response_reg"/>
    <property type="match status" value="2"/>
</dbReference>
<comment type="subcellular location">
    <subcellularLocation>
        <location evidence="2">Membrane</location>
    </subcellularLocation>
</comment>
<evidence type="ECO:0000259" key="11">
    <source>
        <dbReference type="PROSITE" id="PS50109"/>
    </source>
</evidence>
<dbReference type="InterPro" id="IPR036890">
    <property type="entry name" value="HATPase_C_sf"/>
</dbReference>
<dbReference type="Pfam" id="PF02518">
    <property type="entry name" value="HATPase_c"/>
    <property type="match status" value="1"/>
</dbReference>
<dbReference type="GO" id="GO:0016020">
    <property type="term" value="C:membrane"/>
    <property type="evidence" value="ECO:0007669"/>
    <property type="project" value="UniProtKB-SubCell"/>
</dbReference>
<dbReference type="InterPro" id="IPR003018">
    <property type="entry name" value="GAF"/>
</dbReference>
<dbReference type="InterPro" id="IPR003660">
    <property type="entry name" value="HAMP_dom"/>
</dbReference>
<dbReference type="InterPro" id="IPR036097">
    <property type="entry name" value="HisK_dim/P_sf"/>
</dbReference>
<keyword evidence="7" id="KW-0902">Two-component regulatory system</keyword>
<dbReference type="CDD" id="cd00156">
    <property type="entry name" value="REC"/>
    <property type="match status" value="1"/>
</dbReference>
<feature type="domain" description="Response regulatory" evidence="12">
    <location>
        <begin position="965"/>
        <end position="1081"/>
    </location>
</feature>
<evidence type="ECO:0000256" key="5">
    <source>
        <dbReference type="ARBA" id="ARBA00022679"/>
    </source>
</evidence>
<dbReference type="InterPro" id="IPR011006">
    <property type="entry name" value="CheY-like_superfamily"/>
</dbReference>
<feature type="modified residue" description="4-aspartylphosphate" evidence="8">
    <location>
        <position position="1015"/>
    </location>
</feature>
<name>A4BCU2_9GAMM</name>
<feature type="domain" description="Histidine kinase" evidence="11">
    <location>
        <begin position="556"/>
        <end position="776"/>
    </location>
</feature>
<dbReference type="PANTHER" id="PTHR45339">
    <property type="entry name" value="HYBRID SIGNAL TRANSDUCTION HISTIDINE KINASE J"/>
    <property type="match status" value="1"/>
</dbReference>
<dbReference type="PANTHER" id="PTHR45339:SF1">
    <property type="entry name" value="HYBRID SIGNAL TRANSDUCTION HISTIDINE KINASE J"/>
    <property type="match status" value="1"/>
</dbReference>
<dbReference type="AlphaFoldDB" id="A4BCU2"/>
<dbReference type="GO" id="GO:0000155">
    <property type="term" value="F:phosphorelay sensor kinase activity"/>
    <property type="evidence" value="ECO:0007669"/>
    <property type="project" value="InterPro"/>
</dbReference>
<sequence>MVSHPMRAHELLHQFLVSDSDLDLIAEFGQHSDVRVSDLIDDFYQWLANQLWYQEYFSDGVPGRVKSLQQAYWEDFLTGHVNDAYIERRIRVGEIHAAINLPVSAYLAGMNFAQSWFFAKARHLYRRKQRCLDVHGAISRLIQMDSNIVMQVYAAKSMQTIREQGELTEAIVSEATRVASIAAKGNFNVRYERQAPEDGLEAPINQLIASLHQVTQQALEIAEGNYEIPITPADDDDELGKAMQQMVHSLQEVGQMAGAIAKGNYDIELKPRGAKDTLTKSLNQMVESLREFRRFSEREKWIKSGVAELAVALRNTQSIAGLAEETIQFVTQYVDAAVGLFYQIDSEQTATITAGYACPASVASRRVRPGEGLVGQVLKDKAPIRVSDVPAEYLPIASGLGSADAAQVLVFPVIVNNAVQGILELGTMGSFSDDHVDWLYQISESIGVAIRTAEDQATVQSLLETTQETSEELKLQQAELQSANLQLEKQALALKHSEEALKEQKSQLEQSNLELTNKTDVLEQQKADLEQAKLALQAKADQLSSTSRYKSEFLANMSHELRTPLNSLLLLSQSLMKNREGNLSESQLEDIGIIHRGGRSLLDLINDILDLSKVEAGKLRLEYTDVDVHQLVEEITAQFKPLADEKDLAFNVDVAMPETFRLHTDRQRLRQILNNLIGNAIKFTAEGSVTLTIAENTDGQLAFTVEDTGIGIEQAQHDSVFEAFAQVDGTTSRQHGGTGLGLTISRDLASLLGGSIHLTSEADEGSRFSLVLPQDSKPLAASAPATDLSRIDNPTLRPLPNDEYLLIIEDDPSFAAYLEKAARKQGMSALVTGYGLQALSYCLRKPPGAVILDLGLPDIDGCEILQVLQNLQHHRNIPVHVISALDDPARAMQLGAEEYLAKPINLEQLNQVFETISIGTRDTLSAAYAEADAFIRNLTTNGQPLPATSETPVSEPQPSLRSEPKVLVVDDDLRNTYTLSKILSNEGFRVSIADNGQLALDKLSKDSNIALILMDIMMPVMDGYETIARIRAQHSETLPIIALTAKAMPEDRQKCLSAGADDYLPKPVDLEQLLVKVRGWIDGTDASKRA</sequence>
<dbReference type="PROSITE" id="PS50885">
    <property type="entry name" value="HAMP"/>
    <property type="match status" value="1"/>
</dbReference>
<evidence type="ECO:0000256" key="8">
    <source>
        <dbReference type="PROSITE-ProRule" id="PRU00169"/>
    </source>
</evidence>
<dbReference type="SMART" id="SM00387">
    <property type="entry name" value="HATPase_c"/>
    <property type="match status" value="1"/>
</dbReference>
<dbReference type="InterPro" id="IPR001789">
    <property type="entry name" value="Sig_transdc_resp-reg_receiver"/>
</dbReference>
<dbReference type="Gene3D" id="1.10.490.10">
    <property type="entry name" value="Globins"/>
    <property type="match status" value="1"/>
</dbReference>
<evidence type="ECO:0000256" key="4">
    <source>
        <dbReference type="ARBA" id="ARBA00022553"/>
    </source>
</evidence>
<feature type="compositionally biased region" description="Polar residues" evidence="10">
    <location>
        <begin position="940"/>
        <end position="960"/>
    </location>
</feature>
<evidence type="ECO:0000256" key="6">
    <source>
        <dbReference type="ARBA" id="ARBA00022777"/>
    </source>
</evidence>
<dbReference type="Gene3D" id="1.10.287.130">
    <property type="match status" value="1"/>
</dbReference>
<dbReference type="PROSITE" id="PS50110">
    <property type="entry name" value="RESPONSE_REGULATORY"/>
    <property type="match status" value="2"/>
</dbReference>
<dbReference type="Pfam" id="PF00672">
    <property type="entry name" value="HAMP"/>
    <property type="match status" value="1"/>
</dbReference>
<dbReference type="InterPro" id="IPR003594">
    <property type="entry name" value="HATPase_dom"/>
</dbReference>
<dbReference type="Gene3D" id="3.40.50.2300">
    <property type="match status" value="2"/>
</dbReference>
<dbReference type="InterPro" id="IPR003661">
    <property type="entry name" value="HisK_dim/P_dom"/>
</dbReference>
<accession>A4BCU2</accession>
<evidence type="ECO:0000256" key="2">
    <source>
        <dbReference type="ARBA" id="ARBA00004370"/>
    </source>
</evidence>
<evidence type="ECO:0000256" key="9">
    <source>
        <dbReference type="SAM" id="Coils"/>
    </source>
</evidence>
<dbReference type="Pfam" id="PF13185">
    <property type="entry name" value="GAF_2"/>
    <property type="match status" value="1"/>
</dbReference>
<evidence type="ECO:0000256" key="7">
    <source>
        <dbReference type="ARBA" id="ARBA00023012"/>
    </source>
</evidence>
<dbReference type="CDD" id="cd17546">
    <property type="entry name" value="REC_hyHK_CKI1_RcsC-like"/>
    <property type="match status" value="1"/>
</dbReference>
<reference evidence="14 15" key="1">
    <citation type="submission" date="2006-02" db="EMBL/GenBank/DDBJ databases">
        <authorList>
            <person name="Pinhassi J."/>
            <person name="Pedros-Alio C."/>
            <person name="Ferriera S."/>
            <person name="Johnson J."/>
            <person name="Kravitz S."/>
            <person name="Halpern A."/>
            <person name="Remington K."/>
            <person name="Beeson K."/>
            <person name="Tran B."/>
            <person name="Rogers Y.-H."/>
            <person name="Friedman R."/>
            <person name="Venter J.C."/>
        </authorList>
    </citation>
    <scope>NUCLEOTIDE SEQUENCE [LARGE SCALE GENOMIC DNA]</scope>
    <source>
        <strain evidence="14 15">MED297</strain>
    </source>
</reference>
<keyword evidence="4 8" id="KW-0597">Phosphoprotein</keyword>
<dbReference type="SMART" id="SM00388">
    <property type="entry name" value="HisKA"/>
    <property type="match status" value="1"/>
</dbReference>
<dbReference type="FunFam" id="3.30.565.10:FF:000010">
    <property type="entry name" value="Sensor histidine kinase RcsC"/>
    <property type="match status" value="1"/>
</dbReference>
<feature type="modified residue" description="4-aspartylphosphate" evidence="8">
    <location>
        <position position="853"/>
    </location>
</feature>
<dbReference type="CDD" id="cd16922">
    <property type="entry name" value="HATPase_EvgS-ArcB-TorS-like"/>
    <property type="match status" value="1"/>
</dbReference>
<dbReference type="SUPFAM" id="SSF47384">
    <property type="entry name" value="Homodimeric domain of signal transducing histidine kinase"/>
    <property type="match status" value="1"/>
</dbReference>
<dbReference type="SUPFAM" id="SSF46458">
    <property type="entry name" value="Globin-like"/>
    <property type="match status" value="1"/>
</dbReference>
<dbReference type="InterPro" id="IPR012292">
    <property type="entry name" value="Globin/Proto"/>
</dbReference>
<evidence type="ECO:0000313" key="15">
    <source>
        <dbReference type="Proteomes" id="UP000005953"/>
    </source>
</evidence>
<dbReference type="SMART" id="SM00065">
    <property type="entry name" value="GAF"/>
    <property type="match status" value="1"/>
</dbReference>
<feature type="domain" description="Response regulatory" evidence="12">
    <location>
        <begin position="804"/>
        <end position="917"/>
    </location>
</feature>
<comment type="catalytic activity">
    <reaction evidence="1">
        <text>ATP + protein L-histidine = ADP + protein N-phospho-L-histidine.</text>
        <dbReference type="EC" id="2.7.13.3"/>
    </reaction>
</comment>
<dbReference type="Proteomes" id="UP000005953">
    <property type="component" value="Unassembled WGS sequence"/>
</dbReference>
<comment type="caution">
    <text evidence="14">The sequence shown here is derived from an EMBL/GenBank/DDBJ whole genome shotgun (WGS) entry which is preliminary data.</text>
</comment>
<organism evidence="14 15">
    <name type="scientific">Reinekea blandensis MED297</name>
    <dbReference type="NCBI Taxonomy" id="314283"/>
    <lineage>
        <taxon>Bacteria</taxon>
        <taxon>Pseudomonadati</taxon>
        <taxon>Pseudomonadota</taxon>
        <taxon>Gammaproteobacteria</taxon>
        <taxon>Oceanospirillales</taxon>
        <taxon>Saccharospirillaceae</taxon>
        <taxon>Reinekea</taxon>
    </lineage>
</organism>
<dbReference type="HOGENOM" id="CLU_000445_127_0_6"/>
<evidence type="ECO:0000259" key="13">
    <source>
        <dbReference type="PROSITE" id="PS50885"/>
    </source>
</evidence>
<dbReference type="STRING" id="314283.MED297_08046"/>
<dbReference type="InterPro" id="IPR004358">
    <property type="entry name" value="Sig_transdc_His_kin-like_C"/>
</dbReference>
<dbReference type="CDD" id="cd14762">
    <property type="entry name" value="GS_STAS"/>
    <property type="match status" value="1"/>
</dbReference>